<dbReference type="Gene3D" id="3.30.70.1060">
    <property type="entry name" value="Dimeric alpha+beta barrel"/>
    <property type="match status" value="1"/>
</dbReference>
<evidence type="ECO:0000256" key="1">
    <source>
        <dbReference type="ARBA" id="ARBA00007689"/>
    </source>
</evidence>
<dbReference type="InterPro" id="IPR005545">
    <property type="entry name" value="YCII"/>
</dbReference>
<dbReference type="AlphaFoldDB" id="A0A7Y0HHT2"/>
<protein>
    <recommendedName>
        <fullName evidence="2">YCII-related domain-containing protein</fullName>
    </recommendedName>
</protein>
<name>A0A7Y0HHT2_9PROT</name>
<reference evidence="3 4" key="1">
    <citation type="submission" date="2020-04" db="EMBL/GenBank/DDBJ databases">
        <title>Rhodospirillaceae bacterium KN72 isolated from deep sea.</title>
        <authorList>
            <person name="Zhang D.-C."/>
        </authorList>
    </citation>
    <scope>NUCLEOTIDE SEQUENCE [LARGE SCALE GENOMIC DNA]</scope>
    <source>
        <strain evidence="3 4">KN72</strain>
    </source>
</reference>
<feature type="domain" description="YCII-related" evidence="2">
    <location>
        <begin position="1"/>
        <end position="87"/>
    </location>
</feature>
<dbReference type="EMBL" id="JABBNT010000005">
    <property type="protein sequence ID" value="NMM46207.1"/>
    <property type="molecule type" value="Genomic_DNA"/>
</dbReference>
<comment type="similarity">
    <text evidence="1">Belongs to the YciI family.</text>
</comment>
<dbReference type="SUPFAM" id="SSF54909">
    <property type="entry name" value="Dimeric alpha+beta barrel"/>
    <property type="match status" value="1"/>
</dbReference>
<keyword evidence="4" id="KW-1185">Reference proteome</keyword>
<proteinExistence type="inferred from homology"/>
<organism evidence="3 4">
    <name type="scientific">Pacificispira spongiicola</name>
    <dbReference type="NCBI Taxonomy" id="2729598"/>
    <lineage>
        <taxon>Bacteria</taxon>
        <taxon>Pseudomonadati</taxon>
        <taxon>Pseudomonadota</taxon>
        <taxon>Alphaproteobacteria</taxon>
        <taxon>Rhodospirillales</taxon>
        <taxon>Rhodospirillaceae</taxon>
        <taxon>Pacificispira</taxon>
    </lineage>
</organism>
<accession>A0A7Y0HHT2</accession>
<dbReference type="Pfam" id="PF03795">
    <property type="entry name" value="YCII"/>
    <property type="match status" value="1"/>
</dbReference>
<gene>
    <name evidence="3" type="ORF">HH303_17075</name>
</gene>
<dbReference type="Proteomes" id="UP000539372">
    <property type="component" value="Unassembled WGS sequence"/>
</dbReference>
<evidence type="ECO:0000313" key="3">
    <source>
        <dbReference type="EMBL" id="NMM46207.1"/>
    </source>
</evidence>
<evidence type="ECO:0000259" key="2">
    <source>
        <dbReference type="Pfam" id="PF03795"/>
    </source>
</evidence>
<evidence type="ECO:0000313" key="4">
    <source>
        <dbReference type="Proteomes" id="UP000539372"/>
    </source>
</evidence>
<dbReference type="InterPro" id="IPR011008">
    <property type="entry name" value="Dimeric_a/b-barrel"/>
</dbReference>
<sequence length="104" mass="11293">MFFLMICHHNADVDALRDELRPKHRDWVKSGGDGLATVLTGSALWDGDGTGIGNFGILEADSLEKAEAFANNDPFALGGIVRSVEFTRLADGFQAGRIDPMTQR</sequence>
<dbReference type="RefSeq" id="WP_169626582.1">
    <property type="nucleotide sequence ID" value="NZ_JABBNT010000005.1"/>
</dbReference>
<comment type="caution">
    <text evidence="3">The sequence shown here is derived from an EMBL/GenBank/DDBJ whole genome shotgun (WGS) entry which is preliminary data.</text>
</comment>